<evidence type="ECO:0000256" key="3">
    <source>
        <dbReference type="ARBA" id="ARBA00012438"/>
    </source>
</evidence>
<evidence type="ECO:0000256" key="7">
    <source>
        <dbReference type="ARBA" id="ARBA00022777"/>
    </source>
</evidence>
<dbReference type="Pfam" id="PF00672">
    <property type="entry name" value="HAMP"/>
    <property type="match status" value="1"/>
</dbReference>
<gene>
    <name evidence="14" type="ORF">GCM10008938_30050</name>
</gene>
<accession>A0ABQ2D1K1</accession>
<keyword evidence="7" id="KW-0418">Kinase</keyword>
<evidence type="ECO:0000256" key="9">
    <source>
        <dbReference type="ARBA" id="ARBA00023012"/>
    </source>
</evidence>
<comment type="catalytic activity">
    <reaction evidence="1">
        <text>ATP + protein L-histidine = ADP + protein N-phospho-L-histidine.</text>
        <dbReference type="EC" id="2.7.13.3"/>
    </reaction>
</comment>
<keyword evidence="6 11" id="KW-0812">Transmembrane</keyword>
<protein>
    <recommendedName>
        <fullName evidence="3">histidine kinase</fullName>
        <ecNumber evidence="3">2.7.13.3</ecNumber>
    </recommendedName>
</protein>
<dbReference type="InterPro" id="IPR003594">
    <property type="entry name" value="HATPase_dom"/>
</dbReference>
<dbReference type="InterPro" id="IPR036890">
    <property type="entry name" value="HATPase_C_sf"/>
</dbReference>
<keyword evidence="9" id="KW-0902">Two-component regulatory system</keyword>
<name>A0ABQ2D1K1_9DEIO</name>
<dbReference type="Gene3D" id="3.30.565.10">
    <property type="entry name" value="Histidine kinase-like ATPase, C-terminal domain"/>
    <property type="match status" value="1"/>
</dbReference>
<organism evidence="14 15">
    <name type="scientific">Deinococcus roseus</name>
    <dbReference type="NCBI Taxonomy" id="392414"/>
    <lineage>
        <taxon>Bacteria</taxon>
        <taxon>Thermotogati</taxon>
        <taxon>Deinococcota</taxon>
        <taxon>Deinococci</taxon>
        <taxon>Deinococcales</taxon>
        <taxon>Deinococcaceae</taxon>
        <taxon>Deinococcus</taxon>
    </lineage>
</organism>
<feature type="transmembrane region" description="Helical" evidence="11">
    <location>
        <begin position="7"/>
        <end position="30"/>
    </location>
</feature>
<sequence length="491" mass="54900">MTLRWRLTLLYTTVMGLILSFIMLTVFSVMTRIIDTNIRTDLIRSMDQGIKVNNIQGVPYSWTLNFGNAWVLLSDLYGQVDVYFFPEAELPNLTQQNLEPSHLEMSPNLARTLASGKNLQLSTSEYAQIIRNGKDEPYFTEMDIRTDNQIKHLQVIARLMPVQLPNIGVYSGVVLLARDVTEIEDVFTALKTVLFFVTLLAIVGMGITIYGVSARALKPLRYVQAAAETITEKNLSSRVPVPNTHDEVESLATTINDVLARLENSFEMQRHFTSDASHELRTPVTAIGGHAGYLLRRTNPTPQQAESLTIIKNESERLSHLIQSLLELARADAGSVAMNLQPMLALAFMEDLRRELKPILGQAELEVGGQEFAFMADPARMKQVMINLVSNALKAGSSKVTLEAHLEGKQVHFVIRDNGPGIAQEHLSKLFDRFYRVQESRSRDEGGSGLGLSIVKTIIDAHQGRVWFESKVGEGTRVHVLLPYKEVVVEE</sequence>
<evidence type="ECO:0000256" key="8">
    <source>
        <dbReference type="ARBA" id="ARBA00022989"/>
    </source>
</evidence>
<keyword evidence="10 11" id="KW-0472">Membrane</keyword>
<dbReference type="Pfam" id="PF00512">
    <property type="entry name" value="HisKA"/>
    <property type="match status" value="1"/>
</dbReference>
<dbReference type="InterPro" id="IPR050428">
    <property type="entry name" value="TCS_sensor_his_kinase"/>
</dbReference>
<dbReference type="CDD" id="cd00075">
    <property type="entry name" value="HATPase"/>
    <property type="match status" value="1"/>
</dbReference>
<dbReference type="InterPro" id="IPR004358">
    <property type="entry name" value="Sig_transdc_His_kin-like_C"/>
</dbReference>
<evidence type="ECO:0000259" key="12">
    <source>
        <dbReference type="PROSITE" id="PS50109"/>
    </source>
</evidence>
<evidence type="ECO:0000256" key="11">
    <source>
        <dbReference type="SAM" id="Phobius"/>
    </source>
</evidence>
<evidence type="ECO:0000256" key="1">
    <source>
        <dbReference type="ARBA" id="ARBA00000085"/>
    </source>
</evidence>
<keyword evidence="5" id="KW-0808">Transferase</keyword>
<proteinExistence type="predicted"/>
<keyword evidence="4" id="KW-0597">Phosphoprotein</keyword>
<dbReference type="SUPFAM" id="SSF47384">
    <property type="entry name" value="Homodimeric domain of signal transducing histidine kinase"/>
    <property type="match status" value="1"/>
</dbReference>
<dbReference type="SMART" id="SM00387">
    <property type="entry name" value="HATPase_c"/>
    <property type="match status" value="1"/>
</dbReference>
<dbReference type="EMBL" id="BMOD01000011">
    <property type="protein sequence ID" value="GGJ42003.1"/>
    <property type="molecule type" value="Genomic_DNA"/>
</dbReference>
<dbReference type="CDD" id="cd06225">
    <property type="entry name" value="HAMP"/>
    <property type="match status" value="1"/>
</dbReference>
<dbReference type="Pfam" id="PF02518">
    <property type="entry name" value="HATPase_c"/>
    <property type="match status" value="1"/>
</dbReference>
<comment type="caution">
    <text evidence="14">The sequence shown here is derived from an EMBL/GenBank/DDBJ whole genome shotgun (WGS) entry which is preliminary data.</text>
</comment>
<dbReference type="InterPro" id="IPR003661">
    <property type="entry name" value="HisK_dim/P_dom"/>
</dbReference>
<dbReference type="PANTHER" id="PTHR45436">
    <property type="entry name" value="SENSOR HISTIDINE KINASE YKOH"/>
    <property type="match status" value="1"/>
</dbReference>
<keyword evidence="8 11" id="KW-1133">Transmembrane helix</keyword>
<dbReference type="Gene3D" id="6.10.340.10">
    <property type="match status" value="1"/>
</dbReference>
<reference evidence="15" key="1">
    <citation type="journal article" date="2019" name="Int. J. Syst. Evol. Microbiol.">
        <title>The Global Catalogue of Microorganisms (GCM) 10K type strain sequencing project: providing services to taxonomists for standard genome sequencing and annotation.</title>
        <authorList>
            <consortium name="The Broad Institute Genomics Platform"/>
            <consortium name="The Broad Institute Genome Sequencing Center for Infectious Disease"/>
            <person name="Wu L."/>
            <person name="Ma J."/>
        </authorList>
    </citation>
    <scope>NUCLEOTIDE SEQUENCE [LARGE SCALE GENOMIC DNA]</scope>
    <source>
        <strain evidence="15">JCM 14370</strain>
    </source>
</reference>
<evidence type="ECO:0000259" key="13">
    <source>
        <dbReference type="PROSITE" id="PS50885"/>
    </source>
</evidence>
<dbReference type="Gene3D" id="1.10.287.130">
    <property type="match status" value="1"/>
</dbReference>
<evidence type="ECO:0000313" key="14">
    <source>
        <dbReference type="EMBL" id="GGJ42003.1"/>
    </source>
</evidence>
<dbReference type="InterPro" id="IPR005467">
    <property type="entry name" value="His_kinase_dom"/>
</dbReference>
<dbReference type="SMART" id="SM00388">
    <property type="entry name" value="HisKA"/>
    <property type="match status" value="1"/>
</dbReference>
<dbReference type="Proteomes" id="UP000632222">
    <property type="component" value="Unassembled WGS sequence"/>
</dbReference>
<dbReference type="PRINTS" id="PR00344">
    <property type="entry name" value="BCTRLSENSOR"/>
</dbReference>
<evidence type="ECO:0000256" key="4">
    <source>
        <dbReference type="ARBA" id="ARBA00022553"/>
    </source>
</evidence>
<feature type="domain" description="HAMP" evidence="13">
    <location>
        <begin position="214"/>
        <end position="267"/>
    </location>
</feature>
<evidence type="ECO:0000256" key="2">
    <source>
        <dbReference type="ARBA" id="ARBA00004370"/>
    </source>
</evidence>
<evidence type="ECO:0000256" key="10">
    <source>
        <dbReference type="ARBA" id="ARBA00023136"/>
    </source>
</evidence>
<dbReference type="SMART" id="SM00304">
    <property type="entry name" value="HAMP"/>
    <property type="match status" value="1"/>
</dbReference>
<dbReference type="SUPFAM" id="SSF158472">
    <property type="entry name" value="HAMP domain-like"/>
    <property type="match status" value="1"/>
</dbReference>
<dbReference type="PANTHER" id="PTHR45436:SF5">
    <property type="entry name" value="SENSOR HISTIDINE KINASE TRCS"/>
    <property type="match status" value="1"/>
</dbReference>
<dbReference type="SUPFAM" id="SSF55874">
    <property type="entry name" value="ATPase domain of HSP90 chaperone/DNA topoisomerase II/histidine kinase"/>
    <property type="match status" value="1"/>
</dbReference>
<evidence type="ECO:0000256" key="6">
    <source>
        <dbReference type="ARBA" id="ARBA00022692"/>
    </source>
</evidence>
<dbReference type="RefSeq" id="WP_189003709.1">
    <property type="nucleotide sequence ID" value="NZ_BMOD01000011.1"/>
</dbReference>
<comment type="subcellular location">
    <subcellularLocation>
        <location evidence="2">Membrane</location>
    </subcellularLocation>
</comment>
<dbReference type="InterPro" id="IPR003660">
    <property type="entry name" value="HAMP_dom"/>
</dbReference>
<feature type="domain" description="Histidine kinase" evidence="12">
    <location>
        <begin position="275"/>
        <end position="486"/>
    </location>
</feature>
<dbReference type="CDD" id="cd00082">
    <property type="entry name" value="HisKA"/>
    <property type="match status" value="1"/>
</dbReference>
<evidence type="ECO:0000256" key="5">
    <source>
        <dbReference type="ARBA" id="ARBA00022679"/>
    </source>
</evidence>
<feature type="transmembrane region" description="Helical" evidence="11">
    <location>
        <begin position="193"/>
        <end position="212"/>
    </location>
</feature>
<dbReference type="PROSITE" id="PS50885">
    <property type="entry name" value="HAMP"/>
    <property type="match status" value="1"/>
</dbReference>
<keyword evidence="15" id="KW-1185">Reference proteome</keyword>
<dbReference type="PROSITE" id="PS50109">
    <property type="entry name" value="HIS_KIN"/>
    <property type="match status" value="1"/>
</dbReference>
<dbReference type="EC" id="2.7.13.3" evidence="3"/>
<evidence type="ECO:0000313" key="15">
    <source>
        <dbReference type="Proteomes" id="UP000632222"/>
    </source>
</evidence>
<dbReference type="InterPro" id="IPR036097">
    <property type="entry name" value="HisK_dim/P_sf"/>
</dbReference>